<dbReference type="Gene3D" id="3.20.20.80">
    <property type="entry name" value="Glycosidases"/>
    <property type="match status" value="1"/>
</dbReference>
<dbReference type="Gene3D" id="3.40.50.2300">
    <property type="match status" value="1"/>
</dbReference>
<evidence type="ECO:0000259" key="3">
    <source>
        <dbReference type="PROSITE" id="PS51910"/>
    </source>
</evidence>
<dbReference type="InterPro" id="IPR029070">
    <property type="entry name" value="Chitinase_insertion_sf"/>
</dbReference>
<accession>A0ABQ1EMG8</accession>
<evidence type="ECO:0000259" key="2">
    <source>
        <dbReference type="PROSITE" id="PS50110"/>
    </source>
</evidence>
<feature type="modified residue" description="4-aspartylphosphate" evidence="1">
    <location>
        <position position="51"/>
    </location>
</feature>
<dbReference type="InterPro" id="IPR011583">
    <property type="entry name" value="Chitinase_II/V-like_cat"/>
</dbReference>
<organism evidence="4 5">
    <name type="scientific">Paenibacillus marchantiophytorum</name>
    <dbReference type="NCBI Taxonomy" id="1619310"/>
    <lineage>
        <taxon>Bacteria</taxon>
        <taxon>Bacillati</taxon>
        <taxon>Bacillota</taxon>
        <taxon>Bacilli</taxon>
        <taxon>Bacillales</taxon>
        <taxon>Paenibacillaceae</taxon>
        <taxon>Paenibacillus</taxon>
    </lineage>
</organism>
<dbReference type="InterPro" id="IPR017853">
    <property type="entry name" value="GH"/>
</dbReference>
<sequence>MKKILIIVDEADLRKLLTDYFKINGYFVMTGKNGNEALRQIENQPDLVLLDINMPIKKKSVSMKMKNCNFLKLVVITAMLSTLLACSHGNIGSKTNAAQQGDTKSILGYYDKDQVSQSSLTKYSNYLNQVATDTFNVDSQGNVVGNVPTAAVAFANSKQISIYACLSNYGQDDFDPDLSHAVVSDAMVKRKTIKNILATVKNNGYSGINIDFESVLATDRDNFSTFIQEVANTMQAEGFKTIVSVPAKLKDDPNDGWGYAYDYHSLGQNADVIQVMTYDQYGPWTTQGPVAGIDWTEQSIQYAVSVISPSKVNVGLAAYGYDWNTTTHKKEDNKQVAWKDIPDLLASTGTTAQKDASSSSSFITYQAADGSNHAVWFEDTLSIQEKAHLAAKYSLNGVSVWALGMEDESFWQAIQAGFRN</sequence>
<evidence type="ECO:0000256" key="1">
    <source>
        <dbReference type="PROSITE-ProRule" id="PRU00169"/>
    </source>
</evidence>
<dbReference type="EMBL" id="BMHE01000010">
    <property type="protein sequence ID" value="GFZ78716.1"/>
    <property type="molecule type" value="Genomic_DNA"/>
</dbReference>
<dbReference type="Pfam" id="PF00072">
    <property type="entry name" value="Response_reg"/>
    <property type="match status" value="1"/>
</dbReference>
<dbReference type="SUPFAM" id="SSF51445">
    <property type="entry name" value="(Trans)glycosidases"/>
    <property type="match status" value="1"/>
</dbReference>
<feature type="domain" description="GH18" evidence="3">
    <location>
        <begin position="104"/>
        <end position="420"/>
    </location>
</feature>
<reference evidence="5" key="1">
    <citation type="journal article" date="2019" name="Int. J. Syst. Evol. Microbiol.">
        <title>The Global Catalogue of Microorganisms (GCM) 10K type strain sequencing project: providing services to taxonomists for standard genome sequencing and annotation.</title>
        <authorList>
            <consortium name="The Broad Institute Genomics Platform"/>
            <consortium name="The Broad Institute Genome Sequencing Center for Infectious Disease"/>
            <person name="Wu L."/>
            <person name="Ma J."/>
        </authorList>
    </citation>
    <scope>NUCLEOTIDE SEQUENCE [LARGE SCALE GENOMIC DNA]</scope>
    <source>
        <strain evidence="5">CGMCC 1.15043</strain>
    </source>
</reference>
<dbReference type="InterPro" id="IPR011006">
    <property type="entry name" value="CheY-like_superfamily"/>
</dbReference>
<dbReference type="SMART" id="SM00636">
    <property type="entry name" value="Glyco_18"/>
    <property type="match status" value="1"/>
</dbReference>
<gene>
    <name evidence="4" type="ORF">GCM10008018_25290</name>
</gene>
<keyword evidence="1" id="KW-0597">Phosphoprotein</keyword>
<dbReference type="Gene3D" id="3.10.50.10">
    <property type="match status" value="1"/>
</dbReference>
<dbReference type="PROSITE" id="PS50110">
    <property type="entry name" value="RESPONSE_REGULATORY"/>
    <property type="match status" value="1"/>
</dbReference>
<dbReference type="SUPFAM" id="SSF52172">
    <property type="entry name" value="CheY-like"/>
    <property type="match status" value="1"/>
</dbReference>
<dbReference type="InterPro" id="IPR001789">
    <property type="entry name" value="Sig_transdc_resp-reg_receiver"/>
</dbReference>
<dbReference type="PANTHER" id="PTHR46066">
    <property type="entry name" value="CHITINASE DOMAIN-CONTAINING PROTEIN 1 FAMILY MEMBER"/>
    <property type="match status" value="1"/>
</dbReference>
<protein>
    <recommendedName>
        <fullName evidence="6">Response regulator</fullName>
    </recommendedName>
</protein>
<keyword evidence="5" id="KW-1185">Reference proteome</keyword>
<dbReference type="Pfam" id="PF00704">
    <property type="entry name" value="Glyco_hydro_18"/>
    <property type="match status" value="1"/>
</dbReference>
<dbReference type="InterPro" id="IPR001223">
    <property type="entry name" value="Glyco_hydro18_cat"/>
</dbReference>
<proteinExistence type="predicted"/>
<dbReference type="Proteomes" id="UP000615455">
    <property type="component" value="Unassembled WGS sequence"/>
</dbReference>
<evidence type="ECO:0000313" key="5">
    <source>
        <dbReference type="Proteomes" id="UP000615455"/>
    </source>
</evidence>
<comment type="caution">
    <text evidence="4">The sequence shown here is derived from an EMBL/GenBank/DDBJ whole genome shotgun (WGS) entry which is preliminary data.</text>
</comment>
<dbReference type="PANTHER" id="PTHR46066:SF2">
    <property type="entry name" value="CHITINASE DOMAIN-CONTAINING PROTEIN 1"/>
    <property type="match status" value="1"/>
</dbReference>
<evidence type="ECO:0000313" key="4">
    <source>
        <dbReference type="EMBL" id="GFZ78716.1"/>
    </source>
</evidence>
<evidence type="ECO:0008006" key="6">
    <source>
        <dbReference type="Google" id="ProtNLM"/>
    </source>
</evidence>
<dbReference type="RefSeq" id="WP_189011960.1">
    <property type="nucleotide sequence ID" value="NZ_BMHE01000010.1"/>
</dbReference>
<name>A0ABQ1EMG8_9BACL</name>
<feature type="domain" description="Response regulatory" evidence="2">
    <location>
        <begin position="3"/>
        <end position="204"/>
    </location>
</feature>
<dbReference type="PROSITE" id="PS51910">
    <property type="entry name" value="GH18_2"/>
    <property type="match status" value="1"/>
</dbReference>